<dbReference type="EMBL" id="CABFNS010000744">
    <property type="protein sequence ID" value="VUC26207.1"/>
    <property type="molecule type" value="Genomic_DNA"/>
</dbReference>
<keyword evidence="2" id="KW-1185">Reference proteome</keyword>
<accession>A0ABY6U5G4</accession>
<organism evidence="1 2">
    <name type="scientific">Bionectria ochroleuca</name>
    <name type="common">Gliocladium roseum</name>
    <dbReference type="NCBI Taxonomy" id="29856"/>
    <lineage>
        <taxon>Eukaryota</taxon>
        <taxon>Fungi</taxon>
        <taxon>Dikarya</taxon>
        <taxon>Ascomycota</taxon>
        <taxon>Pezizomycotina</taxon>
        <taxon>Sordariomycetes</taxon>
        <taxon>Hypocreomycetidae</taxon>
        <taxon>Hypocreales</taxon>
        <taxon>Bionectriaceae</taxon>
        <taxon>Clonostachys</taxon>
    </lineage>
</organism>
<gene>
    <name evidence="1" type="ORF">CLO192961_LOCUS184438</name>
</gene>
<evidence type="ECO:0000313" key="1">
    <source>
        <dbReference type="EMBL" id="VUC26207.1"/>
    </source>
</evidence>
<sequence length="456" mass="52377">MSLAHTRDMLNIGRPYNAAWRMVNGPDRDNWNTIETACREDRTWLANAALVVAGKKDGVKMSSVWRARQLESTCTKATAAAEQYLVKDRAQKSNFAENRKWREADDLFHTMEIKVCQGKSVTVRQDLTDSRYYCKHKGGTPIFNYEPHRRRITGQSYATIMMTADGVVEHPSPPPVWDPNVPADRSEFTYNGQVPRAAKEYIARLDTLLPHIVRTLVCVVLWEGSAYELLEVDFTSLHRPCPIKGIIKLVELWKIIFGEGRRAPVRIYEQMERNRVLTETAYLLNELEGTGGSNDLKANLKMLRHSLTYMMGIDIKDAARLERRFMKKEAFDELFDPKSTKVSFIWANSRSLSRIQNIHQYYQHRFYTPDPLGILCYQFSDTVWEKIQGAIYDFSQLPPESIARNNLVARLTRAPHYPAHLQRSHLSPEYLVDVLSAREDRAPQSSSILCSLDACS</sequence>
<dbReference type="Proteomes" id="UP000766486">
    <property type="component" value="Unassembled WGS sequence"/>
</dbReference>
<reference evidence="1 2" key="1">
    <citation type="submission" date="2019-06" db="EMBL/GenBank/DDBJ databases">
        <authorList>
            <person name="Broberg M."/>
        </authorList>
    </citation>
    <scope>NUCLEOTIDE SEQUENCE [LARGE SCALE GENOMIC DNA]</scope>
</reference>
<comment type="caution">
    <text evidence="1">The sequence shown here is derived from an EMBL/GenBank/DDBJ whole genome shotgun (WGS) entry which is preliminary data.</text>
</comment>
<name>A0ABY6U5G4_BIOOC</name>
<evidence type="ECO:0000313" key="2">
    <source>
        <dbReference type="Proteomes" id="UP000766486"/>
    </source>
</evidence>
<protein>
    <submittedName>
        <fullName evidence="1">Uncharacterized protein</fullName>
    </submittedName>
</protein>
<proteinExistence type="predicted"/>